<organism evidence="1 2">
    <name type="scientific">Mugilogobius chulae</name>
    <name type="common">yellowstripe goby</name>
    <dbReference type="NCBI Taxonomy" id="88201"/>
    <lineage>
        <taxon>Eukaryota</taxon>
        <taxon>Metazoa</taxon>
        <taxon>Chordata</taxon>
        <taxon>Craniata</taxon>
        <taxon>Vertebrata</taxon>
        <taxon>Euteleostomi</taxon>
        <taxon>Actinopterygii</taxon>
        <taxon>Neopterygii</taxon>
        <taxon>Teleostei</taxon>
        <taxon>Neoteleostei</taxon>
        <taxon>Acanthomorphata</taxon>
        <taxon>Gobiaria</taxon>
        <taxon>Gobiiformes</taxon>
        <taxon>Gobioidei</taxon>
        <taxon>Gobiidae</taxon>
        <taxon>Gobionellinae</taxon>
        <taxon>Mugilogobius</taxon>
    </lineage>
</organism>
<dbReference type="Proteomes" id="UP001460270">
    <property type="component" value="Unassembled WGS sequence"/>
</dbReference>
<protein>
    <submittedName>
        <fullName evidence="1">Uncharacterized protein</fullName>
    </submittedName>
</protein>
<gene>
    <name evidence="1" type="ORF">WMY93_002366</name>
</gene>
<keyword evidence="2" id="KW-1185">Reference proteome</keyword>
<accession>A0AAW0PU66</accession>
<evidence type="ECO:0000313" key="2">
    <source>
        <dbReference type="Proteomes" id="UP001460270"/>
    </source>
</evidence>
<evidence type="ECO:0000313" key="1">
    <source>
        <dbReference type="EMBL" id="KAK7939040.1"/>
    </source>
</evidence>
<dbReference type="EMBL" id="JBBPFD010000002">
    <property type="protein sequence ID" value="KAK7939040.1"/>
    <property type="molecule type" value="Genomic_DNA"/>
</dbReference>
<name>A0AAW0PU66_9GOBI</name>
<proteinExistence type="predicted"/>
<reference evidence="2" key="1">
    <citation type="submission" date="2024-04" db="EMBL/GenBank/DDBJ databases">
        <title>Salinicola lusitanus LLJ914,a marine bacterium isolated from the Okinawa Trough.</title>
        <authorList>
            <person name="Li J."/>
        </authorList>
    </citation>
    <scope>NUCLEOTIDE SEQUENCE [LARGE SCALE GENOMIC DNA]</scope>
</reference>
<sequence length="146" mass="15707">MASASAVAAAGVRMTRLCGGSGRAVSLLSARHRRCMSPLQMSAEVCTSSRSGTCANCTRSARGMDTGRVKGSSLEGRVLKVINKCEVPAEREDGHSSLDLFKKDTGVIYRVLGLDPSQVQDNPERFRDWAWFSGTRRSPPGDTTGR</sequence>
<dbReference type="AlphaFoldDB" id="A0AAW0PU66"/>
<comment type="caution">
    <text evidence="1">The sequence shown here is derived from an EMBL/GenBank/DDBJ whole genome shotgun (WGS) entry which is preliminary data.</text>
</comment>